<dbReference type="PANTHER" id="PTHR11324:SF16">
    <property type="entry name" value="PDZ DOMAIN-CONTAINING PROTEIN 2"/>
    <property type="match status" value="1"/>
</dbReference>
<dbReference type="SMART" id="SM00228">
    <property type="entry name" value="PDZ"/>
    <property type="match status" value="1"/>
</dbReference>
<evidence type="ECO:0000313" key="2">
    <source>
        <dbReference type="Ensembl" id="ENSNBRP00000010929.1"/>
    </source>
</evidence>
<feature type="domain" description="PDZ" evidence="1">
    <location>
        <begin position="45"/>
        <end position="130"/>
    </location>
</feature>
<evidence type="ECO:0000259" key="1">
    <source>
        <dbReference type="PROSITE" id="PS50106"/>
    </source>
</evidence>
<dbReference type="InterPro" id="IPR036034">
    <property type="entry name" value="PDZ_sf"/>
</dbReference>
<protein>
    <recommendedName>
        <fullName evidence="1">PDZ domain-containing protein</fullName>
    </recommendedName>
</protein>
<dbReference type="Pfam" id="PF00595">
    <property type="entry name" value="PDZ"/>
    <property type="match status" value="1"/>
</dbReference>
<accession>A0A3Q4MI30</accession>
<evidence type="ECO:0000313" key="3">
    <source>
        <dbReference type="Proteomes" id="UP000261580"/>
    </source>
</evidence>
<dbReference type="GeneTree" id="ENSGT00940000164372"/>
<sequence>KRKAPLPPCDAAESVSYFCSCFLHNSLCSNIYIRLCVINTNHIWKMHMVKGQEGLGIKITGGRGSKRSPHGIIITHIEEGGAIYRDGRLHAGDELLMINNQSLVGLTHQEAVAILRSAAGLVQLVVASRVSAQTQTQTLEA</sequence>
<dbReference type="SUPFAM" id="SSF50156">
    <property type="entry name" value="PDZ domain-like"/>
    <property type="match status" value="1"/>
</dbReference>
<dbReference type="PROSITE" id="PS50106">
    <property type="entry name" value="PDZ"/>
    <property type="match status" value="1"/>
</dbReference>
<dbReference type="OMA" id="INTNHIW"/>
<dbReference type="Gene3D" id="2.30.42.10">
    <property type="match status" value="1"/>
</dbReference>
<dbReference type="PANTHER" id="PTHR11324">
    <property type="entry name" value="IL16-RELATED"/>
    <property type="match status" value="1"/>
</dbReference>
<dbReference type="Proteomes" id="UP000261580">
    <property type="component" value="Unassembled WGS sequence"/>
</dbReference>
<organism evidence="2 3">
    <name type="scientific">Neolamprologus brichardi</name>
    <name type="common">Fairy cichlid</name>
    <name type="synonym">Lamprologus brichardi</name>
    <dbReference type="NCBI Taxonomy" id="32507"/>
    <lineage>
        <taxon>Eukaryota</taxon>
        <taxon>Metazoa</taxon>
        <taxon>Chordata</taxon>
        <taxon>Craniata</taxon>
        <taxon>Vertebrata</taxon>
        <taxon>Euteleostomi</taxon>
        <taxon>Actinopterygii</taxon>
        <taxon>Neopterygii</taxon>
        <taxon>Teleostei</taxon>
        <taxon>Neoteleostei</taxon>
        <taxon>Acanthomorphata</taxon>
        <taxon>Ovalentaria</taxon>
        <taxon>Cichlomorphae</taxon>
        <taxon>Cichliformes</taxon>
        <taxon>Cichlidae</taxon>
        <taxon>African cichlids</taxon>
        <taxon>Pseudocrenilabrinae</taxon>
        <taxon>Lamprologini</taxon>
        <taxon>Neolamprologus</taxon>
    </lineage>
</organism>
<dbReference type="AlphaFoldDB" id="A0A3Q4MI30"/>
<name>A0A3Q4MI30_NEOBR</name>
<dbReference type="InterPro" id="IPR001478">
    <property type="entry name" value="PDZ"/>
</dbReference>
<dbReference type="Ensembl" id="ENSNBRT00000011236.1">
    <property type="protein sequence ID" value="ENSNBRP00000010929.1"/>
    <property type="gene ID" value="ENSNBRG00000008516.1"/>
</dbReference>
<proteinExistence type="predicted"/>
<keyword evidence="3" id="KW-1185">Reference proteome</keyword>
<dbReference type="Bgee" id="ENSNBRG00000008516">
    <property type="expression patterns" value="Expressed in camera-type eye"/>
</dbReference>
<reference evidence="2" key="1">
    <citation type="submission" date="2025-08" db="UniProtKB">
        <authorList>
            <consortium name="Ensembl"/>
        </authorList>
    </citation>
    <scope>IDENTIFICATION</scope>
</reference>
<dbReference type="CDD" id="cd06758">
    <property type="entry name" value="PDZ2_PDZD2-like"/>
    <property type="match status" value="1"/>
</dbReference>
<reference evidence="2" key="2">
    <citation type="submission" date="2025-09" db="UniProtKB">
        <authorList>
            <consortium name="Ensembl"/>
        </authorList>
    </citation>
    <scope>IDENTIFICATION</scope>
</reference>